<reference evidence="1" key="2">
    <citation type="journal article" date="2015" name="Data Brief">
        <title>Shoot transcriptome of the giant reed, Arundo donax.</title>
        <authorList>
            <person name="Barrero R.A."/>
            <person name="Guerrero F.D."/>
            <person name="Moolhuijzen P."/>
            <person name="Goolsby J.A."/>
            <person name="Tidwell J."/>
            <person name="Bellgard S.E."/>
            <person name="Bellgard M.I."/>
        </authorList>
    </citation>
    <scope>NUCLEOTIDE SEQUENCE</scope>
    <source>
        <tissue evidence="1">Shoot tissue taken approximately 20 cm above the soil surface</tissue>
    </source>
</reference>
<reference evidence="1" key="1">
    <citation type="submission" date="2014-09" db="EMBL/GenBank/DDBJ databases">
        <authorList>
            <person name="Magalhaes I.L.F."/>
            <person name="Oliveira U."/>
            <person name="Santos F.R."/>
            <person name="Vidigal T.H.D.A."/>
            <person name="Brescovit A.D."/>
            <person name="Santos A.J."/>
        </authorList>
    </citation>
    <scope>NUCLEOTIDE SEQUENCE</scope>
    <source>
        <tissue evidence="1">Shoot tissue taken approximately 20 cm above the soil surface</tissue>
    </source>
</reference>
<dbReference type="AlphaFoldDB" id="A0A0A9GME9"/>
<name>A0A0A9GME9_ARUDO</name>
<proteinExistence type="predicted"/>
<protein>
    <submittedName>
        <fullName evidence="1">Uncharacterized protein</fullName>
    </submittedName>
</protein>
<accession>A0A0A9GME9</accession>
<sequence>MILEVLKATNCGIIYLPIEKVTRSISTYVTGHACQTLIITKPEREQT</sequence>
<organism evidence="1">
    <name type="scientific">Arundo donax</name>
    <name type="common">Giant reed</name>
    <name type="synonym">Donax arundinaceus</name>
    <dbReference type="NCBI Taxonomy" id="35708"/>
    <lineage>
        <taxon>Eukaryota</taxon>
        <taxon>Viridiplantae</taxon>
        <taxon>Streptophyta</taxon>
        <taxon>Embryophyta</taxon>
        <taxon>Tracheophyta</taxon>
        <taxon>Spermatophyta</taxon>
        <taxon>Magnoliopsida</taxon>
        <taxon>Liliopsida</taxon>
        <taxon>Poales</taxon>
        <taxon>Poaceae</taxon>
        <taxon>PACMAD clade</taxon>
        <taxon>Arundinoideae</taxon>
        <taxon>Arundineae</taxon>
        <taxon>Arundo</taxon>
    </lineage>
</organism>
<evidence type="ECO:0000313" key="1">
    <source>
        <dbReference type="EMBL" id="JAE24574.1"/>
    </source>
</evidence>
<dbReference type="EMBL" id="GBRH01173322">
    <property type="protein sequence ID" value="JAE24574.1"/>
    <property type="molecule type" value="Transcribed_RNA"/>
</dbReference>